<sequence length="271" mass="29052">MRAAVRSFSRRRRGAAGLAWRGSAAAGGLRGRSVSRVEEEEAEEEEAEEEEEEEAEAVARRGKKRRLKREESGRRKRAPKHSVSRPERKSRNRNFCGSRSPSAAGQPGIPGSFRSTTMGHRIAAAGRAPPSPPGSTAWLLRRKAQGCSPPRSTGWSGRLQRGPPAGDTWMAPERAEPRGPAAARGPRPSGSQGAERWFSVPPSGMKAAASASRRSRAAERQGWGWAAPGDGPPGRLPRCCRAGSGSGAEEVRSLLSRRWAHAAAFLRGGGR</sequence>
<dbReference type="Proteomes" id="UP000233556">
    <property type="component" value="Unassembled WGS sequence"/>
</dbReference>
<evidence type="ECO:0000313" key="2">
    <source>
        <dbReference type="EMBL" id="PKU35775.1"/>
    </source>
</evidence>
<evidence type="ECO:0000313" key="3">
    <source>
        <dbReference type="Proteomes" id="UP000233556"/>
    </source>
</evidence>
<proteinExistence type="predicted"/>
<feature type="compositionally biased region" description="Acidic residues" evidence="1">
    <location>
        <begin position="38"/>
        <end position="56"/>
    </location>
</feature>
<feature type="compositionally biased region" description="Polar residues" evidence="1">
    <location>
        <begin position="93"/>
        <end position="103"/>
    </location>
</feature>
<feature type="compositionally biased region" description="Low complexity" evidence="1">
    <location>
        <begin position="178"/>
        <end position="188"/>
    </location>
</feature>
<name>A0A2I0TPS6_LIMLA</name>
<feature type="compositionally biased region" description="Low complexity" evidence="1">
    <location>
        <begin position="15"/>
        <end position="34"/>
    </location>
</feature>
<evidence type="ECO:0000256" key="1">
    <source>
        <dbReference type="SAM" id="MobiDB-lite"/>
    </source>
</evidence>
<reference evidence="3" key="1">
    <citation type="submission" date="2017-11" db="EMBL/GenBank/DDBJ databases">
        <authorList>
            <person name="Lima N.C."/>
            <person name="Parody-Merino A.M."/>
            <person name="Battley P.F."/>
            <person name="Fidler A.E."/>
            <person name="Prosdocimi F."/>
        </authorList>
    </citation>
    <scope>NUCLEOTIDE SEQUENCE [LARGE SCALE GENOMIC DNA]</scope>
</reference>
<dbReference type="AlphaFoldDB" id="A0A2I0TPS6"/>
<dbReference type="EMBL" id="KZ508050">
    <property type="protein sequence ID" value="PKU35775.1"/>
    <property type="molecule type" value="Genomic_DNA"/>
</dbReference>
<feature type="region of interest" description="Disordered" evidence="1">
    <location>
        <begin position="1"/>
        <end position="247"/>
    </location>
</feature>
<organism evidence="2 3">
    <name type="scientific">Limosa lapponica baueri</name>
    <dbReference type="NCBI Taxonomy" id="1758121"/>
    <lineage>
        <taxon>Eukaryota</taxon>
        <taxon>Metazoa</taxon>
        <taxon>Chordata</taxon>
        <taxon>Craniata</taxon>
        <taxon>Vertebrata</taxon>
        <taxon>Euteleostomi</taxon>
        <taxon>Archelosauria</taxon>
        <taxon>Archosauria</taxon>
        <taxon>Dinosauria</taxon>
        <taxon>Saurischia</taxon>
        <taxon>Theropoda</taxon>
        <taxon>Coelurosauria</taxon>
        <taxon>Aves</taxon>
        <taxon>Neognathae</taxon>
        <taxon>Neoaves</taxon>
        <taxon>Charadriiformes</taxon>
        <taxon>Scolopacidae</taxon>
        <taxon>Limosa</taxon>
    </lineage>
</organism>
<accession>A0A2I0TPS6</accession>
<gene>
    <name evidence="2" type="ORF">llap_13922</name>
</gene>
<feature type="compositionally biased region" description="Basic residues" evidence="1">
    <location>
        <begin position="74"/>
        <end position="83"/>
    </location>
</feature>
<reference evidence="3" key="2">
    <citation type="submission" date="2017-12" db="EMBL/GenBank/DDBJ databases">
        <title>Genome sequence of the Bar-tailed Godwit (Limosa lapponica baueri).</title>
        <authorList>
            <person name="Lima N.C.B."/>
            <person name="Parody-Merino A.M."/>
            <person name="Battley P.F."/>
            <person name="Fidler A.E."/>
            <person name="Prosdocimi F."/>
        </authorList>
    </citation>
    <scope>NUCLEOTIDE SEQUENCE [LARGE SCALE GENOMIC DNA]</scope>
</reference>
<protein>
    <submittedName>
        <fullName evidence="2">Uncharacterized protein</fullName>
    </submittedName>
</protein>
<keyword evidence="3" id="KW-1185">Reference proteome</keyword>